<evidence type="ECO:0000256" key="12">
    <source>
        <dbReference type="RuleBase" id="RU003661"/>
    </source>
</evidence>
<evidence type="ECO:0000256" key="7">
    <source>
        <dbReference type="ARBA" id="ARBA00022781"/>
    </source>
</evidence>
<name>A0A2P1H7F2_9NEOP</name>
<evidence type="ECO:0000256" key="2">
    <source>
        <dbReference type="ARBA" id="ARBA00008892"/>
    </source>
</evidence>
<evidence type="ECO:0000256" key="13">
    <source>
        <dbReference type="SAM" id="Phobius"/>
    </source>
</evidence>
<dbReference type="Pfam" id="PF00895">
    <property type="entry name" value="ATP-synt_8"/>
    <property type="match status" value="1"/>
</dbReference>
<comment type="subunit">
    <text evidence="3">F-type ATPases have 2 components, CF(1) - the catalytic core - and CF(0) - the membrane proton channel.</text>
</comment>
<comment type="similarity">
    <text evidence="2 12">Belongs to the ATPase protein 8 family.</text>
</comment>
<keyword evidence="4 12" id="KW-0813">Transport</keyword>
<evidence type="ECO:0000256" key="9">
    <source>
        <dbReference type="ARBA" id="ARBA00023065"/>
    </source>
</evidence>
<dbReference type="EMBL" id="MG882152">
    <property type="protein sequence ID" value="AVN67457.1"/>
    <property type="molecule type" value="Genomic_DNA"/>
</dbReference>
<comment type="subcellular location">
    <subcellularLocation>
        <location evidence="1 12">Mitochondrion membrane</location>
        <topology evidence="1 12">Single-pass membrane protein</topology>
    </subcellularLocation>
</comment>
<protein>
    <recommendedName>
        <fullName evidence="12">ATP synthase complex subunit 8</fullName>
    </recommendedName>
</protein>
<evidence type="ECO:0000256" key="5">
    <source>
        <dbReference type="ARBA" id="ARBA00022547"/>
    </source>
</evidence>
<evidence type="ECO:0000256" key="1">
    <source>
        <dbReference type="ARBA" id="ARBA00004304"/>
    </source>
</evidence>
<dbReference type="AlphaFoldDB" id="A0A2P1H7F2"/>
<dbReference type="InterPro" id="IPR001421">
    <property type="entry name" value="ATP8_metazoa"/>
</dbReference>
<keyword evidence="6 12" id="KW-0812">Transmembrane</keyword>
<gene>
    <name evidence="14" type="primary">atp8</name>
</gene>
<feature type="transmembrane region" description="Helical" evidence="13">
    <location>
        <begin position="12"/>
        <end position="31"/>
    </location>
</feature>
<keyword evidence="7 12" id="KW-0375">Hydrogen ion transport</keyword>
<keyword evidence="5 12" id="KW-0138">CF(0)</keyword>
<organism evidence="14">
    <name type="scientific">Gyna capucina</name>
    <dbReference type="NCBI Taxonomy" id="424762"/>
    <lineage>
        <taxon>Eukaryota</taxon>
        <taxon>Metazoa</taxon>
        <taxon>Ecdysozoa</taxon>
        <taxon>Arthropoda</taxon>
        <taxon>Hexapoda</taxon>
        <taxon>Insecta</taxon>
        <taxon>Pterygota</taxon>
        <taxon>Neoptera</taxon>
        <taxon>Polyneoptera</taxon>
        <taxon>Dictyoptera</taxon>
        <taxon>Blattodea</taxon>
        <taxon>Blaberoidea</taxon>
        <taxon>Blaberidae</taxon>
        <taxon>Gyninae</taxon>
        <taxon>Gyna</taxon>
    </lineage>
</organism>
<keyword evidence="9 12" id="KW-0406">Ion transport</keyword>
<sequence length="51" mass="6221">MPQMMPLNWLTLYLFFIIILIGFSFMNYYSFIPTPSTSEKMIKMSSMNWKW</sequence>
<evidence type="ECO:0000256" key="3">
    <source>
        <dbReference type="ARBA" id="ARBA00011291"/>
    </source>
</evidence>
<reference evidence="14" key="1">
    <citation type="journal article" date="2018" name="Mol. Biol. Evol.">
        <title>Transoceanic dispersal and plate tectonics shaped global cockroach distributions: evidence from mitochondrial phylogenomics.</title>
        <authorList>
            <person name="Bourguignon T."/>
            <person name="Qian T."/>
            <person name="Ho S.Y.W."/>
            <person name="Juna F."/>
            <person name="Wang Z."/>
            <person name="Arab D.A."/>
            <person name="Cameron S.L."/>
            <person name="Walker J."/>
            <person name="Rentz D."/>
            <person name="Evans T.A."/>
            <person name="Lo N."/>
        </authorList>
    </citation>
    <scope>NUCLEOTIDE SEQUENCE</scope>
</reference>
<geneLocation type="mitochondrion" evidence="14"/>
<dbReference type="GO" id="GO:0015078">
    <property type="term" value="F:proton transmembrane transporter activity"/>
    <property type="evidence" value="ECO:0007669"/>
    <property type="project" value="InterPro"/>
</dbReference>
<evidence type="ECO:0000256" key="4">
    <source>
        <dbReference type="ARBA" id="ARBA00022448"/>
    </source>
</evidence>
<accession>A0A2P1H7F2</accession>
<dbReference type="GO" id="GO:0045259">
    <property type="term" value="C:proton-transporting ATP synthase complex"/>
    <property type="evidence" value="ECO:0007669"/>
    <property type="project" value="UniProtKB-KW"/>
</dbReference>
<dbReference type="GO" id="GO:0015986">
    <property type="term" value="P:proton motive force-driven ATP synthesis"/>
    <property type="evidence" value="ECO:0007669"/>
    <property type="project" value="InterPro"/>
</dbReference>
<dbReference type="GO" id="GO:0031966">
    <property type="term" value="C:mitochondrial membrane"/>
    <property type="evidence" value="ECO:0007669"/>
    <property type="project" value="UniProtKB-SubCell"/>
</dbReference>
<evidence type="ECO:0000256" key="11">
    <source>
        <dbReference type="ARBA" id="ARBA00023136"/>
    </source>
</evidence>
<keyword evidence="11 13" id="KW-0472">Membrane</keyword>
<proteinExistence type="inferred from homology"/>
<evidence type="ECO:0000256" key="8">
    <source>
        <dbReference type="ARBA" id="ARBA00022989"/>
    </source>
</evidence>
<keyword evidence="8 13" id="KW-1133">Transmembrane helix</keyword>
<evidence type="ECO:0000313" key="14">
    <source>
        <dbReference type="EMBL" id="AVN67457.1"/>
    </source>
</evidence>
<evidence type="ECO:0000256" key="6">
    <source>
        <dbReference type="ARBA" id="ARBA00022692"/>
    </source>
</evidence>
<evidence type="ECO:0000256" key="10">
    <source>
        <dbReference type="ARBA" id="ARBA00023128"/>
    </source>
</evidence>
<keyword evidence="10 12" id="KW-0496">Mitochondrion</keyword>